<feature type="chain" id="PRO_5025604760" description="EGF-like domain-containing protein" evidence="7">
    <location>
        <begin position="16"/>
        <end position="182"/>
    </location>
</feature>
<feature type="signal peptide" evidence="7">
    <location>
        <begin position="1"/>
        <end position="15"/>
    </location>
</feature>
<organism evidence="9 10">
    <name type="scientific">Scophthalmus maximus</name>
    <name type="common">Turbot</name>
    <name type="synonym">Psetta maxima</name>
    <dbReference type="NCBI Taxonomy" id="52904"/>
    <lineage>
        <taxon>Eukaryota</taxon>
        <taxon>Metazoa</taxon>
        <taxon>Chordata</taxon>
        <taxon>Craniata</taxon>
        <taxon>Vertebrata</taxon>
        <taxon>Euteleostomi</taxon>
        <taxon>Actinopterygii</taxon>
        <taxon>Neopterygii</taxon>
        <taxon>Teleostei</taxon>
        <taxon>Neoteleostei</taxon>
        <taxon>Acanthomorphata</taxon>
        <taxon>Carangaria</taxon>
        <taxon>Pleuronectiformes</taxon>
        <taxon>Pleuronectoidei</taxon>
        <taxon>Scophthalmidae</taxon>
        <taxon>Scophthalmus</taxon>
    </lineage>
</organism>
<comment type="caution">
    <text evidence="9">The sequence shown here is derived from an EMBL/GenBank/DDBJ whole genome shotgun (WGS) entry which is preliminary data.</text>
</comment>
<evidence type="ECO:0000259" key="8">
    <source>
        <dbReference type="PROSITE" id="PS50026"/>
    </source>
</evidence>
<evidence type="ECO:0000256" key="7">
    <source>
        <dbReference type="SAM" id="SignalP"/>
    </source>
</evidence>
<dbReference type="Proteomes" id="UP000438429">
    <property type="component" value="Unassembled WGS sequence"/>
</dbReference>
<protein>
    <recommendedName>
        <fullName evidence="8">EGF-like domain-containing protein</fullName>
    </recommendedName>
</protein>
<keyword evidence="2 6" id="KW-0245">EGF-like domain</keyword>
<dbReference type="PANTHER" id="PTHR24038:SF8">
    <property type="entry name" value="STABILIN-1"/>
    <property type="match status" value="1"/>
</dbReference>
<keyword evidence="3" id="KW-0472">Membrane</keyword>
<dbReference type="PROSITE" id="PS00022">
    <property type="entry name" value="EGF_1"/>
    <property type="match status" value="1"/>
</dbReference>
<keyword evidence="5" id="KW-0325">Glycoprotein</keyword>
<dbReference type="InterPro" id="IPR056806">
    <property type="entry name" value="EGF_STAB1-2"/>
</dbReference>
<evidence type="ECO:0000313" key="10">
    <source>
        <dbReference type="Proteomes" id="UP000438429"/>
    </source>
</evidence>
<feature type="disulfide bond" evidence="6">
    <location>
        <begin position="61"/>
        <end position="70"/>
    </location>
</feature>
<dbReference type="PROSITE" id="PS01186">
    <property type="entry name" value="EGF_2"/>
    <property type="match status" value="1"/>
</dbReference>
<feature type="domain" description="EGF-like" evidence="8">
    <location>
        <begin position="34"/>
        <end position="71"/>
    </location>
</feature>
<dbReference type="Gene3D" id="2.10.25.10">
    <property type="entry name" value="Laminin"/>
    <property type="match status" value="1"/>
</dbReference>
<sequence>MLLLLLLICLQTSLQEPDGYSGFACQECKNQNAYGEKCDKECDCVHGVCNKGPEGNGECLCQPPYTGKNCDQGICAARDCDVNAQCSTQGSKVTCACKPDYLGDGKICVPRNPCSENNGGCPLNSTVCVFKGANKGFDEEMLCHNHVLRGQHLFKDLEGRDRNFYGGGWFRSKGNKLRHSHH</sequence>
<dbReference type="InterPro" id="IPR000742">
    <property type="entry name" value="EGF"/>
</dbReference>
<reference evidence="9 10" key="1">
    <citation type="submission" date="2019-06" db="EMBL/GenBank/DDBJ databases">
        <title>Draft genomes of female and male turbot (Scophthalmus maximus).</title>
        <authorList>
            <person name="Xu H."/>
            <person name="Xu X.-W."/>
            <person name="Shao C."/>
            <person name="Chen S."/>
        </authorList>
    </citation>
    <scope>NUCLEOTIDE SEQUENCE [LARGE SCALE GENOMIC DNA]</scope>
    <source>
        <strain evidence="9">Ysfricsl-2016a</strain>
        <tissue evidence="9">Blood</tissue>
    </source>
</reference>
<dbReference type="SUPFAM" id="SSF57196">
    <property type="entry name" value="EGF/Laminin"/>
    <property type="match status" value="1"/>
</dbReference>
<dbReference type="PANTHER" id="PTHR24038">
    <property type="entry name" value="STABILIN"/>
    <property type="match status" value="1"/>
</dbReference>
<keyword evidence="4 6" id="KW-1015">Disulfide bond</keyword>
<evidence type="ECO:0000256" key="1">
    <source>
        <dbReference type="ARBA" id="ARBA00004370"/>
    </source>
</evidence>
<dbReference type="InterPro" id="IPR024731">
    <property type="entry name" value="NELL2-like_EGF"/>
</dbReference>
<dbReference type="PROSITE" id="PS50026">
    <property type="entry name" value="EGF_3"/>
    <property type="match status" value="1"/>
</dbReference>
<gene>
    <name evidence="9" type="ORF">F2P81_012522</name>
</gene>
<feature type="disulfide bond" evidence="6">
    <location>
        <begin position="42"/>
        <end position="59"/>
    </location>
</feature>
<comment type="subcellular location">
    <subcellularLocation>
        <location evidence="1">Membrane</location>
    </subcellularLocation>
</comment>
<evidence type="ECO:0000256" key="2">
    <source>
        <dbReference type="ARBA" id="ARBA00022536"/>
    </source>
</evidence>
<name>A0A6A4SUN2_SCOMX</name>
<dbReference type="GO" id="GO:0016020">
    <property type="term" value="C:membrane"/>
    <property type="evidence" value="ECO:0007669"/>
    <property type="project" value="UniProtKB-SubCell"/>
</dbReference>
<dbReference type="AlphaFoldDB" id="A0A6A4SUN2"/>
<evidence type="ECO:0000313" key="9">
    <source>
        <dbReference type="EMBL" id="KAF0034764.1"/>
    </source>
</evidence>
<evidence type="ECO:0000256" key="3">
    <source>
        <dbReference type="ARBA" id="ARBA00023136"/>
    </source>
</evidence>
<dbReference type="Pfam" id="PF12947">
    <property type="entry name" value="EGF_3"/>
    <property type="match status" value="1"/>
</dbReference>
<dbReference type="EMBL" id="VEVO01000011">
    <property type="protein sequence ID" value="KAF0034764.1"/>
    <property type="molecule type" value="Genomic_DNA"/>
</dbReference>
<evidence type="ECO:0000256" key="4">
    <source>
        <dbReference type="ARBA" id="ARBA00023157"/>
    </source>
</evidence>
<keyword evidence="7" id="KW-0732">Signal</keyword>
<evidence type="ECO:0000256" key="5">
    <source>
        <dbReference type="ARBA" id="ARBA00023180"/>
    </source>
</evidence>
<proteinExistence type="predicted"/>
<accession>A0A6A4SUN2</accession>
<evidence type="ECO:0000256" key="6">
    <source>
        <dbReference type="PROSITE-ProRule" id="PRU00076"/>
    </source>
</evidence>
<dbReference type="SMART" id="SM00181">
    <property type="entry name" value="EGF"/>
    <property type="match status" value="2"/>
</dbReference>
<dbReference type="Pfam" id="PF24887">
    <property type="entry name" value="EGF_STAB1-2"/>
    <property type="match status" value="1"/>
</dbReference>
<comment type="caution">
    <text evidence="6">Lacks conserved residue(s) required for the propagation of feature annotation.</text>
</comment>